<evidence type="ECO:0000313" key="2">
    <source>
        <dbReference type="EMBL" id="CAG6632007.1"/>
    </source>
</evidence>
<accession>A0A8D8QIQ5</accession>
<reference evidence="2" key="1">
    <citation type="submission" date="2021-05" db="EMBL/GenBank/DDBJ databases">
        <authorList>
            <person name="Alioto T."/>
            <person name="Alioto T."/>
            <person name="Gomez Garrido J."/>
        </authorList>
    </citation>
    <scope>NUCLEOTIDE SEQUENCE</scope>
</reference>
<dbReference type="GO" id="GO:0015630">
    <property type="term" value="C:microtubule cytoskeleton"/>
    <property type="evidence" value="ECO:0007669"/>
    <property type="project" value="TreeGrafter"/>
</dbReference>
<dbReference type="PANTHER" id="PTHR23314:SF0">
    <property type="entry name" value="SPERM-ASSOCIATED ANTIGEN 6"/>
    <property type="match status" value="1"/>
</dbReference>
<dbReference type="GO" id="GO:0003341">
    <property type="term" value="P:cilium movement"/>
    <property type="evidence" value="ECO:0007669"/>
    <property type="project" value="TreeGrafter"/>
</dbReference>
<feature type="region of interest" description="Disordered" evidence="1">
    <location>
        <begin position="519"/>
        <end position="567"/>
    </location>
</feature>
<dbReference type="Gene3D" id="1.25.10.10">
    <property type="entry name" value="Leucine-rich Repeat Variant"/>
    <property type="match status" value="2"/>
</dbReference>
<dbReference type="InterPro" id="IPR011989">
    <property type="entry name" value="ARM-like"/>
</dbReference>
<evidence type="ECO:0000256" key="1">
    <source>
        <dbReference type="SAM" id="MobiDB-lite"/>
    </source>
</evidence>
<feature type="compositionally biased region" description="Polar residues" evidence="1">
    <location>
        <begin position="544"/>
        <end position="567"/>
    </location>
</feature>
<dbReference type="EMBL" id="HBUF01078467">
    <property type="protein sequence ID" value="CAG6632007.1"/>
    <property type="molecule type" value="Transcribed_RNA"/>
</dbReference>
<dbReference type="InterPro" id="IPR016024">
    <property type="entry name" value="ARM-type_fold"/>
</dbReference>
<dbReference type="AlphaFoldDB" id="A0A8D8QIQ5"/>
<dbReference type="PANTHER" id="PTHR23314">
    <property type="entry name" value="SPERM-ASSOCIATED ANTIGEN 6 ARMADILLO REPEAT-CONTAINING"/>
    <property type="match status" value="1"/>
</dbReference>
<proteinExistence type="predicted"/>
<name>A0A8D8QIQ5_9HEMI</name>
<dbReference type="GO" id="GO:0008017">
    <property type="term" value="F:microtubule binding"/>
    <property type="evidence" value="ECO:0007669"/>
    <property type="project" value="TreeGrafter"/>
</dbReference>
<dbReference type="SUPFAM" id="SSF48371">
    <property type="entry name" value="ARM repeat"/>
    <property type="match status" value="1"/>
</dbReference>
<organism evidence="2">
    <name type="scientific">Cacopsylla melanoneura</name>
    <dbReference type="NCBI Taxonomy" id="428564"/>
    <lineage>
        <taxon>Eukaryota</taxon>
        <taxon>Metazoa</taxon>
        <taxon>Ecdysozoa</taxon>
        <taxon>Arthropoda</taxon>
        <taxon>Hexapoda</taxon>
        <taxon>Insecta</taxon>
        <taxon>Pterygota</taxon>
        <taxon>Neoptera</taxon>
        <taxon>Paraneoptera</taxon>
        <taxon>Hemiptera</taxon>
        <taxon>Sternorrhyncha</taxon>
        <taxon>Psylloidea</taxon>
        <taxon>Psyllidae</taxon>
        <taxon>Psyllinae</taxon>
        <taxon>Cacopsylla</taxon>
    </lineage>
</organism>
<dbReference type="SMART" id="SM00185">
    <property type="entry name" value="ARM"/>
    <property type="match status" value="5"/>
</dbReference>
<dbReference type="InterPro" id="IPR000225">
    <property type="entry name" value="Armadillo"/>
</dbReference>
<sequence length="567" mass="63357">MSRSSIKSCIQQYQKARLCFIQTMCGFADKPHTLPLLKEFRIRSLIEPLLTDPIEAVQHAAVSFVAKLVCFKQTNGRHSLATGMMKKVLKHFHKRNNHYKITALHLMGCAAPQPTKIDRLIHKNMYSITAGLQDFDHNIQTSTAMALGNIARNNKMLAESIIKVEAVPDLIGMLSGKEPALKHAAAFALDNLMKNGSELAEAVEESNAIQVLVKNVQHECHKIRSDAFQCLADMARLSPGIANKVATTPVISNTVQHLYHPDEEVQKNAAALLRDLCKHNLRFVDMVINEGGMDAFLEIIDEEYGPKTLSAIMSLGYMAAQSEELAGDIIVMFGVTRLREILQNEPKDIEEQTDVKQKKDCEEQLQVAAGWTLGQIGKHSFENVASLVEEKVLLTLFDKTIQPCASDNLKHKCRNALNLLIPKCEDWTDLEVIFLGNDSEELWPSLLYAFSKIIPCDASARRSFVSSHCLTKMMKIEEKPEYLPYMKKIYECFPDKVLNLESPTYLNYLMKTLKKFQPPTGVQCTGTPSSESTKSPESEDGVEISTNSACNTVDKSTKPPTSQQRSV</sequence>
<protein>
    <submittedName>
        <fullName evidence="2">Sperm-associated antigen 6</fullName>
    </submittedName>
</protein>